<dbReference type="InterPro" id="IPR036922">
    <property type="entry name" value="Rieske_2Fe-2S_sf"/>
</dbReference>
<dbReference type="AlphaFoldDB" id="A0A4Y1QT56"/>
<dbReference type="GO" id="GO:0045036">
    <property type="term" value="P:protein targeting to chloroplast"/>
    <property type="evidence" value="ECO:0007669"/>
    <property type="project" value="TreeGrafter"/>
</dbReference>
<dbReference type="GO" id="GO:0046872">
    <property type="term" value="F:metal ion binding"/>
    <property type="evidence" value="ECO:0007669"/>
    <property type="project" value="UniProtKB-KW"/>
</dbReference>
<feature type="transmembrane region" description="Helical" evidence="6">
    <location>
        <begin position="275"/>
        <end position="296"/>
    </location>
</feature>
<keyword evidence="6" id="KW-0812">Transmembrane</keyword>
<feature type="transmembrane region" description="Helical" evidence="6">
    <location>
        <begin position="248"/>
        <end position="268"/>
    </location>
</feature>
<keyword evidence="6" id="KW-0472">Membrane</keyword>
<keyword evidence="2" id="KW-0479">Metal-binding</keyword>
<protein>
    <recommendedName>
        <fullName evidence="7">Rieske domain-containing protein</fullName>
    </recommendedName>
</protein>
<keyword evidence="6" id="KW-1133">Transmembrane helix</keyword>
<dbReference type="GO" id="GO:0051537">
    <property type="term" value="F:2 iron, 2 sulfur cluster binding"/>
    <property type="evidence" value="ECO:0007669"/>
    <property type="project" value="UniProtKB-KW"/>
</dbReference>
<dbReference type="InterPro" id="IPR050584">
    <property type="entry name" value="Cholesterol_7-desaturase"/>
</dbReference>
<evidence type="ECO:0000259" key="7">
    <source>
        <dbReference type="PROSITE" id="PS51296"/>
    </source>
</evidence>
<organism evidence="8">
    <name type="scientific">Prunus dulcis</name>
    <name type="common">Almond</name>
    <name type="synonym">Amygdalus dulcis</name>
    <dbReference type="NCBI Taxonomy" id="3755"/>
    <lineage>
        <taxon>Eukaryota</taxon>
        <taxon>Viridiplantae</taxon>
        <taxon>Streptophyta</taxon>
        <taxon>Embryophyta</taxon>
        <taxon>Tracheophyta</taxon>
        <taxon>Spermatophyta</taxon>
        <taxon>Magnoliopsida</taxon>
        <taxon>eudicotyledons</taxon>
        <taxon>Gunneridae</taxon>
        <taxon>Pentapetalae</taxon>
        <taxon>rosids</taxon>
        <taxon>fabids</taxon>
        <taxon>Rosales</taxon>
        <taxon>Rosaceae</taxon>
        <taxon>Amygdaloideae</taxon>
        <taxon>Amygdaleae</taxon>
        <taxon>Prunus</taxon>
    </lineage>
</organism>
<evidence type="ECO:0000256" key="3">
    <source>
        <dbReference type="ARBA" id="ARBA00022946"/>
    </source>
</evidence>
<dbReference type="Pfam" id="PF00355">
    <property type="entry name" value="Rieske"/>
    <property type="match status" value="1"/>
</dbReference>
<reference evidence="8" key="1">
    <citation type="journal article" date="2019" name="Science">
        <title>Mutation of a bHLH transcription factor allowed almond domestication.</title>
        <authorList>
            <person name="Sanchez-Perez R."/>
            <person name="Pavan S."/>
            <person name="Mazzeo R."/>
            <person name="Moldovan C."/>
            <person name="Aiese Cigliano R."/>
            <person name="Del Cueto J."/>
            <person name="Ricciardi F."/>
            <person name="Lotti C."/>
            <person name="Ricciardi L."/>
            <person name="Dicenta F."/>
            <person name="Lopez-Marques R.L."/>
            <person name="Lindberg Moller B."/>
        </authorList>
    </citation>
    <scope>NUCLEOTIDE SEQUENCE</scope>
</reference>
<accession>A0A4Y1QT56</accession>
<keyword evidence="5" id="KW-0411">Iron-sulfur</keyword>
<evidence type="ECO:0000256" key="1">
    <source>
        <dbReference type="ARBA" id="ARBA00022714"/>
    </source>
</evidence>
<dbReference type="PANTHER" id="PTHR21266:SF29">
    <property type="entry name" value="PROTEIN TIC 55, CHLOROPLASTIC"/>
    <property type="match status" value="1"/>
</dbReference>
<evidence type="ECO:0000256" key="4">
    <source>
        <dbReference type="ARBA" id="ARBA00023004"/>
    </source>
</evidence>
<dbReference type="GO" id="GO:0016491">
    <property type="term" value="F:oxidoreductase activity"/>
    <property type="evidence" value="ECO:0007669"/>
    <property type="project" value="TreeGrafter"/>
</dbReference>
<dbReference type="SUPFAM" id="SSF50022">
    <property type="entry name" value="ISP domain"/>
    <property type="match status" value="1"/>
</dbReference>
<proteinExistence type="predicted"/>
<keyword evidence="4" id="KW-0408">Iron</keyword>
<evidence type="ECO:0000313" key="8">
    <source>
        <dbReference type="EMBL" id="BBG95015.1"/>
    </source>
</evidence>
<dbReference type="InterPro" id="IPR017941">
    <property type="entry name" value="Rieske_2Fe-2S"/>
</dbReference>
<feature type="domain" description="Rieske" evidence="7">
    <location>
        <begin position="33"/>
        <end position="110"/>
    </location>
</feature>
<sequence length="301" mass="33106">MQGTRSQVLVSPSGEEEHRGERVVAEYDWTEEWYPLYLTQDLPEDAPLGLTVFDKQLVLYRDGSGLLRCYEDRCSHRLAKLSEGQLIDGRLECLYHGWQFQGQGKCVKIPRLLGEAKDQSLPYFLRFEAPGVIENTRELVDKNGEKHYSAGLFLSRPTGQGKSMAIMRKWVDRVGHGMPYHVGHSTISLPSEPAMVEHAPAGLVASVSASQPAKGGIGSLHVPNWTNRYFRHVIHCKGCRDVVKSFEAWKIGLSGIALGLISVAILVAGRQWKAILLVSAAVFSAGAYACSAAVALNTTNS</sequence>
<dbReference type="Gene3D" id="2.102.10.10">
    <property type="entry name" value="Rieske [2Fe-2S] iron-sulphur domain"/>
    <property type="match status" value="1"/>
</dbReference>
<name>A0A4Y1QT56_PRUDU</name>
<dbReference type="GO" id="GO:0009507">
    <property type="term" value="C:chloroplast"/>
    <property type="evidence" value="ECO:0007669"/>
    <property type="project" value="TreeGrafter"/>
</dbReference>
<keyword evidence="1" id="KW-0001">2Fe-2S</keyword>
<dbReference type="EMBL" id="AP019297">
    <property type="protein sequence ID" value="BBG95015.1"/>
    <property type="molecule type" value="Genomic_DNA"/>
</dbReference>
<keyword evidence="3" id="KW-0809">Transit peptide</keyword>
<gene>
    <name evidence="8" type="ORF">Prudu_003445</name>
</gene>
<dbReference type="PROSITE" id="PS51296">
    <property type="entry name" value="RIESKE"/>
    <property type="match status" value="1"/>
</dbReference>
<dbReference type="PANTHER" id="PTHR21266">
    <property type="entry name" value="IRON-SULFUR DOMAIN CONTAINING PROTEIN"/>
    <property type="match status" value="1"/>
</dbReference>
<evidence type="ECO:0000256" key="2">
    <source>
        <dbReference type="ARBA" id="ARBA00022723"/>
    </source>
</evidence>
<evidence type="ECO:0000256" key="5">
    <source>
        <dbReference type="ARBA" id="ARBA00023014"/>
    </source>
</evidence>
<evidence type="ECO:0000256" key="6">
    <source>
        <dbReference type="SAM" id="Phobius"/>
    </source>
</evidence>